<keyword evidence="1" id="KW-0472">Membrane</keyword>
<gene>
    <name evidence="2" type="ORF">F1559_002286</name>
</gene>
<keyword evidence="1" id="KW-0812">Transmembrane</keyword>
<reference evidence="2 3" key="1">
    <citation type="journal article" date="2020" name="J. Phycol.">
        <title>Comparative genome analysis reveals Cyanidiococcus gen. nov., a new extremophilic red algal genus sister to Cyanidioschyzon (Cyanidioschyzonaceae, Rhodophyta).</title>
        <authorList>
            <person name="Liu S.-L."/>
            <person name="Chiang Y.-R."/>
            <person name="Yoon H.S."/>
            <person name="Fu H.-Y."/>
        </authorList>
    </citation>
    <scope>NUCLEOTIDE SEQUENCE [LARGE SCALE GENOMIC DNA]</scope>
    <source>
        <strain evidence="2 3">THAL066</strain>
    </source>
</reference>
<dbReference type="AlphaFoldDB" id="A0A7J7ID85"/>
<evidence type="ECO:0000313" key="3">
    <source>
        <dbReference type="Proteomes" id="UP000530660"/>
    </source>
</evidence>
<keyword evidence="1" id="KW-1133">Transmembrane helix</keyword>
<keyword evidence="3" id="KW-1185">Reference proteome</keyword>
<organism evidence="2 3">
    <name type="scientific">Cyanidiococcus yangmingshanensis</name>
    <dbReference type="NCBI Taxonomy" id="2690220"/>
    <lineage>
        <taxon>Eukaryota</taxon>
        <taxon>Rhodophyta</taxon>
        <taxon>Bangiophyceae</taxon>
        <taxon>Cyanidiales</taxon>
        <taxon>Cyanidiaceae</taxon>
        <taxon>Cyanidiococcus</taxon>
    </lineage>
</organism>
<dbReference type="EMBL" id="VWRR01000016">
    <property type="protein sequence ID" value="KAF6001066.1"/>
    <property type="molecule type" value="Genomic_DNA"/>
</dbReference>
<protein>
    <submittedName>
        <fullName evidence="2">Uncharacterized protein</fullName>
    </submittedName>
</protein>
<name>A0A7J7ID85_9RHOD</name>
<accession>A0A7J7ID85</accession>
<evidence type="ECO:0000256" key="1">
    <source>
        <dbReference type="SAM" id="Phobius"/>
    </source>
</evidence>
<sequence length="135" mass="15222">MTGAPNASGLIELERPGGRVSTHGGQSFSEVTLTERIWSQSEECVERNRQRSVWRFFWMMTVFNFSFPLLTFLLIYAGVQQSAQMAALSAIGMLWFGLGVYCIRALREYDAAERITPDDVSSFGSKPSKRRDKDA</sequence>
<proteinExistence type="predicted"/>
<comment type="caution">
    <text evidence="2">The sequence shown here is derived from an EMBL/GenBank/DDBJ whole genome shotgun (WGS) entry which is preliminary data.</text>
</comment>
<feature type="transmembrane region" description="Helical" evidence="1">
    <location>
        <begin position="56"/>
        <end position="79"/>
    </location>
</feature>
<feature type="transmembrane region" description="Helical" evidence="1">
    <location>
        <begin position="85"/>
        <end position="106"/>
    </location>
</feature>
<dbReference type="Proteomes" id="UP000530660">
    <property type="component" value="Unassembled WGS sequence"/>
</dbReference>
<evidence type="ECO:0000313" key="2">
    <source>
        <dbReference type="EMBL" id="KAF6001066.1"/>
    </source>
</evidence>